<keyword evidence="2" id="KW-0315">Glutamine amidotransferase</keyword>
<dbReference type="InterPro" id="IPR044992">
    <property type="entry name" value="ChyE-like"/>
</dbReference>
<protein>
    <submittedName>
        <fullName evidence="2">Type 1 glutamine amidotransferase</fullName>
    </submittedName>
</protein>
<reference evidence="2" key="1">
    <citation type="submission" date="2022-11" db="EMBL/GenBank/DDBJ databases">
        <title>Larsenimonas rhizosphaerae sp. nov., isolated from a tidal mudflat.</title>
        <authorList>
            <person name="Lee S.D."/>
            <person name="Kim I.S."/>
        </authorList>
    </citation>
    <scope>NUCLEOTIDE SEQUENCE</scope>
    <source>
        <strain evidence="2">GH2-1</strain>
    </source>
</reference>
<dbReference type="PANTHER" id="PTHR42695">
    <property type="entry name" value="GLUTAMINE AMIDOTRANSFERASE YLR126C-RELATED"/>
    <property type="match status" value="1"/>
</dbReference>
<gene>
    <name evidence="2" type="ORF">OQ287_13305</name>
</gene>
<proteinExistence type="predicted"/>
<dbReference type="GO" id="GO:0005829">
    <property type="term" value="C:cytosol"/>
    <property type="evidence" value="ECO:0007669"/>
    <property type="project" value="TreeGrafter"/>
</dbReference>
<dbReference type="CDD" id="cd01741">
    <property type="entry name" value="GATase1_1"/>
    <property type="match status" value="1"/>
</dbReference>
<feature type="domain" description="Glutamine amidotransferase" evidence="1">
    <location>
        <begin position="43"/>
        <end position="177"/>
    </location>
</feature>
<dbReference type="Gene3D" id="3.40.50.880">
    <property type="match status" value="1"/>
</dbReference>
<dbReference type="Proteomes" id="UP001165678">
    <property type="component" value="Unassembled WGS sequence"/>
</dbReference>
<organism evidence="2 3">
    <name type="scientific">Larsenimonas rhizosphaerae</name>
    <dbReference type="NCBI Taxonomy" id="2944682"/>
    <lineage>
        <taxon>Bacteria</taxon>
        <taxon>Pseudomonadati</taxon>
        <taxon>Pseudomonadota</taxon>
        <taxon>Gammaproteobacteria</taxon>
        <taxon>Oceanospirillales</taxon>
        <taxon>Halomonadaceae</taxon>
        <taxon>Larsenimonas</taxon>
    </lineage>
</organism>
<sequence length="226" mass="24948">MHIYFLQHSDYGTPARLADWLTGMGHSYNICALHRGEVPPRPEDVDGLIVLGGPMGPHDDESHPWLKRERKLIDRLLKSSKPLMGVGLGAELIADAMGAVVSRAPRAEIGWHDITRSDEAELALPPAFCLFQWHTRIFGLPDDCAPIGHSAACPVQGFSWDDNRVIALQGHIEATRAWAQAHYAALTLPEGLSSQDEATALEQPRLFDHLAPLLDRIMVAWTESVD</sequence>
<dbReference type="InterPro" id="IPR029062">
    <property type="entry name" value="Class_I_gatase-like"/>
</dbReference>
<dbReference type="PROSITE" id="PS51273">
    <property type="entry name" value="GATASE_TYPE_1"/>
    <property type="match status" value="1"/>
</dbReference>
<dbReference type="AlphaFoldDB" id="A0AA42CV11"/>
<comment type="caution">
    <text evidence="2">The sequence shown here is derived from an EMBL/GenBank/DDBJ whole genome shotgun (WGS) entry which is preliminary data.</text>
</comment>
<dbReference type="RefSeq" id="WP_265896760.1">
    <property type="nucleotide sequence ID" value="NZ_JAPIVE010000004.1"/>
</dbReference>
<evidence type="ECO:0000313" key="2">
    <source>
        <dbReference type="EMBL" id="MCX2525217.1"/>
    </source>
</evidence>
<dbReference type="InterPro" id="IPR017926">
    <property type="entry name" value="GATASE"/>
</dbReference>
<dbReference type="Pfam" id="PF00117">
    <property type="entry name" value="GATase"/>
    <property type="match status" value="1"/>
</dbReference>
<dbReference type="SUPFAM" id="SSF52317">
    <property type="entry name" value="Class I glutamine amidotransferase-like"/>
    <property type="match status" value="1"/>
</dbReference>
<dbReference type="PANTHER" id="PTHR42695:SF5">
    <property type="entry name" value="GLUTAMINE AMIDOTRANSFERASE YLR126C-RELATED"/>
    <property type="match status" value="1"/>
</dbReference>
<dbReference type="EMBL" id="JAPIVE010000004">
    <property type="protein sequence ID" value="MCX2525217.1"/>
    <property type="molecule type" value="Genomic_DNA"/>
</dbReference>
<keyword evidence="3" id="KW-1185">Reference proteome</keyword>
<evidence type="ECO:0000259" key="1">
    <source>
        <dbReference type="Pfam" id="PF00117"/>
    </source>
</evidence>
<name>A0AA42CV11_9GAMM</name>
<evidence type="ECO:0000313" key="3">
    <source>
        <dbReference type="Proteomes" id="UP001165678"/>
    </source>
</evidence>
<accession>A0AA42CV11</accession>